<name>A0A9P4T439_CURKU</name>
<dbReference type="Pfam" id="PF12311">
    <property type="entry name" value="DUF3632"/>
    <property type="match status" value="1"/>
</dbReference>
<proteinExistence type="predicted"/>
<evidence type="ECO:0000313" key="1">
    <source>
        <dbReference type="EMBL" id="KAF2994472.1"/>
    </source>
</evidence>
<dbReference type="InterPro" id="IPR053204">
    <property type="entry name" value="Oxopyrrolidines_Biosynth-assoc"/>
</dbReference>
<reference evidence="1" key="1">
    <citation type="submission" date="2019-04" db="EMBL/GenBank/DDBJ databases">
        <title>Sequencing of skin fungus with MAO and IRED activity.</title>
        <authorList>
            <person name="Marsaioli A.J."/>
            <person name="Bonatto J.M.C."/>
            <person name="Reis Junior O."/>
        </authorList>
    </citation>
    <scope>NUCLEOTIDE SEQUENCE</scope>
    <source>
        <strain evidence="1">30M1</strain>
    </source>
</reference>
<sequence>MPRGSSREELRASQAASSDAFVATDPIYKELHGLLHNEAVSVTKCAKHFVDHTIAFATDVERKQELIHFVEVYGGSIVELAARTPYQDGTIRRRLVGVVHELQKATLKDPQSATGEPLHFHDDQESIIWKDLPEFWLACAEERSGFGEQFRALMVSRPLTLTEPVPWDPTNTTREMERWKNLSAFWAEQSSSSSTDHSKFALDAFHEAFEPVEESAQTGDRDFLLQTACIWMINGAKWMWPHCYRGLGGWNVEKWDHWKRCLEDRQQTSSSDETMALVEEALAIMSKAEDQER</sequence>
<evidence type="ECO:0000313" key="2">
    <source>
        <dbReference type="Proteomes" id="UP000801428"/>
    </source>
</evidence>
<accession>A0A9P4T439</accession>
<dbReference type="InterPro" id="IPR022085">
    <property type="entry name" value="OpdG"/>
</dbReference>
<gene>
    <name evidence="1" type="ORF">E8E13_000512</name>
</gene>
<comment type="caution">
    <text evidence="1">The sequence shown here is derived from an EMBL/GenBank/DDBJ whole genome shotgun (WGS) entry which is preliminary data.</text>
</comment>
<dbReference type="EMBL" id="SWKU01000040">
    <property type="protein sequence ID" value="KAF2994472.1"/>
    <property type="molecule type" value="Genomic_DNA"/>
</dbReference>
<protein>
    <submittedName>
        <fullName evidence="1">Uncharacterized protein</fullName>
    </submittedName>
</protein>
<dbReference type="Proteomes" id="UP000801428">
    <property type="component" value="Unassembled WGS sequence"/>
</dbReference>
<organism evidence="1 2">
    <name type="scientific">Curvularia kusanoi</name>
    <name type="common">Cochliobolus kusanoi</name>
    <dbReference type="NCBI Taxonomy" id="90978"/>
    <lineage>
        <taxon>Eukaryota</taxon>
        <taxon>Fungi</taxon>
        <taxon>Dikarya</taxon>
        <taxon>Ascomycota</taxon>
        <taxon>Pezizomycotina</taxon>
        <taxon>Dothideomycetes</taxon>
        <taxon>Pleosporomycetidae</taxon>
        <taxon>Pleosporales</taxon>
        <taxon>Pleosporineae</taxon>
        <taxon>Pleosporaceae</taxon>
        <taxon>Curvularia</taxon>
    </lineage>
</organism>
<dbReference type="AlphaFoldDB" id="A0A9P4T439"/>
<dbReference type="PANTHER" id="PTHR38797:SF6">
    <property type="match status" value="1"/>
</dbReference>
<dbReference type="PANTHER" id="PTHR38797">
    <property type="entry name" value="NUCLEAR PORE COMPLEX PROTEIN NUP85-RELATED"/>
    <property type="match status" value="1"/>
</dbReference>
<keyword evidence="2" id="KW-1185">Reference proteome</keyword>
<dbReference type="OrthoDB" id="3350591at2759"/>